<evidence type="ECO:0000313" key="1">
    <source>
        <dbReference type="EMBL" id="MBC5781831.1"/>
    </source>
</evidence>
<dbReference type="EMBL" id="JACORT010000001">
    <property type="protein sequence ID" value="MBC5781831.1"/>
    <property type="molecule type" value="Genomic_DNA"/>
</dbReference>
<dbReference type="RefSeq" id="WP_187074570.1">
    <property type="nucleotide sequence ID" value="NZ_JACORT010000001.1"/>
</dbReference>
<gene>
    <name evidence="1" type="ORF">H8N03_02680</name>
</gene>
<protein>
    <submittedName>
        <fullName evidence="1">Uncharacterized protein</fullName>
    </submittedName>
</protein>
<organism evidence="1 2">
    <name type="scientific">Ramlibacter cellulosilyticus</name>
    <dbReference type="NCBI Taxonomy" id="2764187"/>
    <lineage>
        <taxon>Bacteria</taxon>
        <taxon>Pseudomonadati</taxon>
        <taxon>Pseudomonadota</taxon>
        <taxon>Betaproteobacteria</taxon>
        <taxon>Burkholderiales</taxon>
        <taxon>Comamonadaceae</taxon>
        <taxon>Ramlibacter</taxon>
    </lineage>
</organism>
<proteinExistence type="predicted"/>
<evidence type="ECO:0000313" key="2">
    <source>
        <dbReference type="Proteomes" id="UP000608513"/>
    </source>
</evidence>
<sequence length="102" mass="10886">MASLLLKLQAQWLAPTSVRLWLGARLAASGPLVPHCVYHVSGRGQLLAVVDGSGEVGLRPGLALAELQDANWLARPASARFIPPTFQRTTIPDLVRAHASRG</sequence>
<keyword evidence="2" id="KW-1185">Reference proteome</keyword>
<dbReference type="AlphaFoldDB" id="A0A923MNB3"/>
<comment type="caution">
    <text evidence="1">The sequence shown here is derived from an EMBL/GenBank/DDBJ whole genome shotgun (WGS) entry which is preliminary data.</text>
</comment>
<accession>A0A923MNB3</accession>
<reference evidence="1" key="1">
    <citation type="submission" date="2020-08" db="EMBL/GenBank/DDBJ databases">
        <title>Ramlibacter sp. USB13 16S ribosomal RNA gene genome sequencing and assembly.</title>
        <authorList>
            <person name="Kang M."/>
        </authorList>
    </citation>
    <scope>NUCLEOTIDE SEQUENCE</scope>
    <source>
        <strain evidence="1">USB13</strain>
    </source>
</reference>
<name>A0A923MNB3_9BURK</name>
<dbReference type="Proteomes" id="UP000608513">
    <property type="component" value="Unassembled WGS sequence"/>
</dbReference>